<dbReference type="InterPro" id="IPR001631">
    <property type="entry name" value="TopoI"/>
</dbReference>
<sequence length="561" mass="65685">MNKHSHKYNHYITYFWLMKQFGGNNLMTQSGGAGKKKWTTFHHNGVLFPPEYEPHNVPIIYNGEKINLNPEAEEIATIFAKYTDTEYMKSKVFKKNFWNDWKQILGKNSPIQSLDLCDFKLIYQYVIDEKERKKNIPKEEKEEIKKEKDKKEEKYKTAIVDGKPQPVGNFRVEPPGIFIGRGCHPKLGMIKRRIYPEDITLNLSKDAPIPETLKGHHWGTIVHDRDVEWLASWKDDITGKIKYVWLAASSDLKAEGDKNKYEKARKLKKRIKGIREENEKNLKSNDLATRQIATALYFIDALALRVGNEKGADEADTVGVTSLRKEHVKLLDNNKITLHFLGKDSVPYTNTVEVPPQVYQNLKEFEENKNLDDSLFDKIDSNDVNKYLQTFMNSLTARVFRTFNASYLFQKELNKITRKYDGLDTPDKINILLDEFNRANAKVGVLCNHQKNISKSFDNQMDKINEKINNIKKKIRNLKKNAKNKEKIEKLKRDIEKYKIKKELKMEMKNISTSTSKLNYIDPRISISFMKKHNLPIDKIFNKSLQEKFKWAFDVDSDWQF</sequence>
<evidence type="ECO:0000259" key="11">
    <source>
        <dbReference type="SMART" id="SM00435"/>
    </source>
</evidence>
<dbReference type="InterPro" id="IPR013034">
    <property type="entry name" value="DNA_topo_DNA_db_N_dom1"/>
</dbReference>
<dbReference type="SMART" id="SM00435">
    <property type="entry name" value="TOPEUc"/>
    <property type="match status" value="1"/>
</dbReference>
<comment type="similarity">
    <text evidence="2 9">Belongs to the type IB topoisomerase family.</text>
</comment>
<dbReference type="Pfam" id="PF01028">
    <property type="entry name" value="Topoisom_I"/>
    <property type="match status" value="1"/>
</dbReference>
<reference evidence="12" key="1">
    <citation type="journal article" date="2017" name="Science">
        <title>Giant viruses with an expanded complement of translation system components.</title>
        <authorList>
            <person name="Schulz F."/>
            <person name="Yutin N."/>
            <person name="Ivanova N.N."/>
            <person name="Ortega D.R."/>
            <person name="Lee T.K."/>
            <person name="Vierheilig J."/>
            <person name="Daims H."/>
            <person name="Horn M."/>
            <person name="Wagner M."/>
            <person name="Jensen G.J."/>
            <person name="Kyrpides N.C."/>
            <person name="Koonin E.V."/>
            <person name="Woyke T."/>
        </authorList>
    </citation>
    <scope>NUCLEOTIDE SEQUENCE</scope>
    <source>
        <strain evidence="12">CTV1</strain>
    </source>
</reference>
<dbReference type="GO" id="GO:0003677">
    <property type="term" value="F:DNA binding"/>
    <property type="evidence" value="ECO:0007669"/>
    <property type="project" value="UniProtKB-UniRule"/>
</dbReference>
<dbReference type="Gene3D" id="3.90.15.10">
    <property type="entry name" value="Topoisomerase I, Chain A, domain 3"/>
    <property type="match status" value="1"/>
</dbReference>
<evidence type="ECO:0000256" key="7">
    <source>
        <dbReference type="ARBA" id="ARBA00023235"/>
    </source>
</evidence>
<dbReference type="GO" id="GO:0007059">
    <property type="term" value="P:chromosome segregation"/>
    <property type="evidence" value="ECO:0007669"/>
    <property type="project" value="TreeGrafter"/>
</dbReference>
<feature type="coiled-coil region" evidence="10">
    <location>
        <begin position="454"/>
        <end position="508"/>
    </location>
</feature>
<dbReference type="PANTHER" id="PTHR10290:SF3">
    <property type="entry name" value="DNA TOPOISOMERASE 1"/>
    <property type="match status" value="1"/>
</dbReference>
<dbReference type="Pfam" id="PF02919">
    <property type="entry name" value="Topoisom_I_N"/>
    <property type="match status" value="1"/>
</dbReference>
<feature type="active site" description="O-(3'-phospho-DNA)-tyrosine intermediate" evidence="9">
    <location>
        <position position="520"/>
    </location>
</feature>
<dbReference type="Gene3D" id="1.10.132.10">
    <property type="match status" value="1"/>
</dbReference>
<name>A0A1V0SAK0_9VIRU</name>
<keyword evidence="5 9" id="KW-0799">Topoisomerase</keyword>
<organism evidence="12">
    <name type="scientific">Catovirus CTV1</name>
    <dbReference type="NCBI Taxonomy" id="1977631"/>
    <lineage>
        <taxon>Viruses</taxon>
        <taxon>Varidnaviria</taxon>
        <taxon>Bamfordvirae</taxon>
        <taxon>Nucleocytoviricota</taxon>
        <taxon>Megaviricetes</taxon>
        <taxon>Imitervirales</taxon>
        <taxon>Mimiviridae</taxon>
        <taxon>Klosneuvirinae</taxon>
        <taxon>Catovirus</taxon>
    </lineage>
</organism>
<proteinExistence type="inferred from homology"/>
<dbReference type="SUPFAM" id="SSF56349">
    <property type="entry name" value="DNA breaking-rejoining enzymes"/>
    <property type="match status" value="1"/>
</dbReference>
<dbReference type="SUPFAM" id="SSF56741">
    <property type="entry name" value="Eukaryotic DNA topoisomerase I, N-terminal DNA-binding fragment"/>
    <property type="match status" value="1"/>
</dbReference>
<dbReference type="Pfam" id="PF14370">
    <property type="entry name" value="Topo_C_assoc"/>
    <property type="match status" value="1"/>
</dbReference>
<comment type="catalytic activity">
    <reaction evidence="1 9">
        <text>ATP-independent breakage of single-stranded DNA, followed by passage and rejoining.</text>
        <dbReference type="EC" id="5.6.2.1"/>
    </reaction>
</comment>
<keyword evidence="10" id="KW-0175">Coiled coil</keyword>
<dbReference type="InterPro" id="IPR013030">
    <property type="entry name" value="DNA_topo_DNA_db_N_dom2"/>
</dbReference>
<evidence type="ECO:0000256" key="2">
    <source>
        <dbReference type="ARBA" id="ARBA00006645"/>
    </source>
</evidence>
<dbReference type="InterPro" id="IPR013500">
    <property type="entry name" value="TopoI_cat_euk"/>
</dbReference>
<dbReference type="PRINTS" id="PR00416">
    <property type="entry name" value="EUTPISMRASEI"/>
</dbReference>
<evidence type="ECO:0000256" key="3">
    <source>
        <dbReference type="ARBA" id="ARBA00012891"/>
    </source>
</evidence>
<keyword evidence="7 9" id="KW-0413">Isomerase</keyword>
<dbReference type="EC" id="5.6.2.1" evidence="3"/>
<dbReference type="InterPro" id="IPR025834">
    <property type="entry name" value="TopoI_C_dom"/>
</dbReference>
<dbReference type="FunFam" id="1.10.10.41:FF:000001">
    <property type="entry name" value="DNA topoisomerase I"/>
    <property type="match status" value="1"/>
</dbReference>
<evidence type="ECO:0000256" key="8">
    <source>
        <dbReference type="ARBA" id="ARBA00033297"/>
    </source>
</evidence>
<dbReference type="PROSITE" id="PS52038">
    <property type="entry name" value="TOPO_IB_2"/>
    <property type="match status" value="1"/>
</dbReference>
<dbReference type="PANTHER" id="PTHR10290">
    <property type="entry name" value="DNA TOPOISOMERASE I"/>
    <property type="match status" value="1"/>
</dbReference>
<dbReference type="InterPro" id="IPR011010">
    <property type="entry name" value="DNA_brk_join_enz"/>
</dbReference>
<dbReference type="Gene3D" id="1.10.10.41">
    <property type="entry name" value="Yeast DNA topoisomerase - domain 1"/>
    <property type="match status" value="1"/>
</dbReference>
<evidence type="ECO:0000256" key="9">
    <source>
        <dbReference type="PROSITE-ProRule" id="PRU01382"/>
    </source>
</evidence>
<keyword evidence="6 9" id="KW-0238">DNA-binding</keyword>
<dbReference type="InterPro" id="IPR008336">
    <property type="entry name" value="TopoI_DNA-bd_euk"/>
</dbReference>
<dbReference type="InterPro" id="IPR018521">
    <property type="entry name" value="TopoIB_AS"/>
</dbReference>
<evidence type="ECO:0000313" key="12">
    <source>
        <dbReference type="EMBL" id="ARF08721.1"/>
    </source>
</evidence>
<dbReference type="GO" id="GO:0003917">
    <property type="term" value="F:DNA topoisomerase type I (single strand cut, ATP-independent) activity"/>
    <property type="evidence" value="ECO:0007669"/>
    <property type="project" value="UniProtKB-UniRule"/>
</dbReference>
<dbReference type="InterPro" id="IPR036202">
    <property type="entry name" value="TopoI_DNA-bd_euk_N_sf"/>
</dbReference>
<dbReference type="InterPro" id="IPR014711">
    <property type="entry name" value="TopoI_cat_a-hlx-sub_euk"/>
</dbReference>
<evidence type="ECO:0000256" key="5">
    <source>
        <dbReference type="ARBA" id="ARBA00023029"/>
    </source>
</evidence>
<dbReference type="InterPro" id="IPR014727">
    <property type="entry name" value="TopoI_cat_a/b-sub_euk"/>
</dbReference>
<dbReference type="InterPro" id="IPR051062">
    <property type="entry name" value="Topoisomerase_IB"/>
</dbReference>
<dbReference type="Gene3D" id="2.170.11.10">
    <property type="entry name" value="DNA Topoisomerase I, domain 2"/>
    <property type="match status" value="1"/>
</dbReference>
<dbReference type="GO" id="GO:0006265">
    <property type="term" value="P:DNA topological change"/>
    <property type="evidence" value="ECO:0007669"/>
    <property type="project" value="UniProtKB-UniRule"/>
</dbReference>
<evidence type="ECO:0000256" key="4">
    <source>
        <dbReference type="ARBA" id="ARBA00019632"/>
    </source>
</evidence>
<evidence type="ECO:0000256" key="6">
    <source>
        <dbReference type="ARBA" id="ARBA00023125"/>
    </source>
</evidence>
<evidence type="ECO:0000256" key="1">
    <source>
        <dbReference type="ARBA" id="ARBA00000213"/>
    </source>
</evidence>
<accession>A0A1V0SAK0</accession>
<dbReference type="EMBL" id="KY684083">
    <property type="protein sequence ID" value="ARF08721.1"/>
    <property type="molecule type" value="Genomic_DNA"/>
</dbReference>
<evidence type="ECO:0000256" key="10">
    <source>
        <dbReference type="SAM" id="Coils"/>
    </source>
</evidence>
<dbReference type="InterPro" id="IPR013499">
    <property type="entry name" value="TopoI_euk"/>
</dbReference>
<gene>
    <name evidence="12" type="ORF">Catovirus_1_771</name>
</gene>
<feature type="domain" description="DNA topoisomerase I eukaryotic-type" evidence="11">
    <location>
        <begin position="177"/>
        <end position="534"/>
    </location>
</feature>
<dbReference type="PROSITE" id="PS00176">
    <property type="entry name" value="TOPO_IB_1"/>
    <property type="match status" value="1"/>
</dbReference>
<dbReference type="GO" id="GO:0006260">
    <property type="term" value="P:DNA replication"/>
    <property type="evidence" value="ECO:0007669"/>
    <property type="project" value="TreeGrafter"/>
</dbReference>
<protein>
    <recommendedName>
        <fullName evidence="4">DNA topoisomerase 1</fullName>
        <ecNumber evidence="3">5.6.2.1</ecNumber>
    </recommendedName>
    <alternativeName>
        <fullName evidence="8">DNA topoisomerase I</fullName>
    </alternativeName>
</protein>